<dbReference type="GO" id="GO:0019825">
    <property type="term" value="F:oxygen binding"/>
    <property type="evidence" value="ECO:0007669"/>
    <property type="project" value="InterPro"/>
</dbReference>
<comment type="caution">
    <text evidence="6">The sequence shown here is derived from an EMBL/GenBank/DDBJ whole genome shotgun (WGS) entry which is preliminary data.</text>
</comment>
<dbReference type="Pfam" id="PF11563">
    <property type="entry name" value="Protoglobin"/>
    <property type="match status" value="1"/>
</dbReference>
<dbReference type="GO" id="GO:0020037">
    <property type="term" value="F:heme binding"/>
    <property type="evidence" value="ECO:0007669"/>
    <property type="project" value="InterPro"/>
</dbReference>
<evidence type="ECO:0000256" key="2">
    <source>
        <dbReference type="ARBA" id="ARBA00029447"/>
    </source>
</evidence>
<evidence type="ECO:0000259" key="5">
    <source>
        <dbReference type="PROSITE" id="PS50111"/>
    </source>
</evidence>
<comment type="similarity">
    <text evidence="2">Belongs to the methyl-accepting chemotaxis (MCP) protein family.</text>
</comment>
<dbReference type="InterPro" id="IPR004089">
    <property type="entry name" value="MCPsignal_dom"/>
</dbReference>
<dbReference type="Pfam" id="PF00015">
    <property type="entry name" value="MCPsignal"/>
    <property type="match status" value="1"/>
</dbReference>
<dbReference type="PANTHER" id="PTHR32089">
    <property type="entry name" value="METHYL-ACCEPTING CHEMOTAXIS PROTEIN MCPB"/>
    <property type="match status" value="1"/>
</dbReference>
<dbReference type="Gene3D" id="1.10.287.950">
    <property type="entry name" value="Methyl-accepting chemotaxis protein"/>
    <property type="match status" value="1"/>
</dbReference>
<sequence>MKLLHKGDGQMVFPFKTKKSTYKPSLTINTGLPHTINDKEIDMRMAYMGFSTQSTEHLQELQAFVDEHADALLEAILDHLYSFPHLKKIAETHSTRERLKGVFLYYLKNVVEGDVSLEDIRKKQKVGSVHNNSDLPIAWFLATYQVFLQLIIPQLVSNFFKEPDKLTNYILALTGRFNFDSQLIVEEYLQSKMRQLNDLHESNQVLQQELLSISQELASTINKTEASTTSTTHKAKQIGLETDNTVKSSQNLQGLLHKNVNDVNSMFTTFEMLEEQVIQTITQTDQLKDISKNIMKMTNEIETISDQTNLLALNASIEAARAGEHGKGFSVVAHEVRKLAEQSKEMSSSISHLINDSNKTIQALVSQMTTMNTARSGSSEKMTTVKYGLETVQMEMEHYIELFKKNKEDVDYVISSIEHIHETAHKMASLSSELERKAEEIKSK</sequence>
<name>A0AAJ2NNU5_ALKPS</name>
<dbReference type="GO" id="GO:0016020">
    <property type="term" value="C:membrane"/>
    <property type="evidence" value="ECO:0007669"/>
    <property type="project" value="InterPro"/>
</dbReference>
<evidence type="ECO:0000313" key="7">
    <source>
        <dbReference type="Proteomes" id="UP001285636"/>
    </source>
</evidence>
<dbReference type="SMART" id="SM00283">
    <property type="entry name" value="MA"/>
    <property type="match status" value="1"/>
</dbReference>
<dbReference type="EMBL" id="JAWJAY010000002">
    <property type="protein sequence ID" value="MDV2885835.1"/>
    <property type="molecule type" value="Genomic_DNA"/>
</dbReference>
<dbReference type="Gene3D" id="1.10.490.10">
    <property type="entry name" value="Globins"/>
    <property type="match status" value="1"/>
</dbReference>
<gene>
    <name evidence="6" type="ORF">RYX45_11650</name>
</gene>
<dbReference type="Proteomes" id="UP001285636">
    <property type="component" value="Unassembled WGS sequence"/>
</dbReference>
<dbReference type="PROSITE" id="PS50111">
    <property type="entry name" value="CHEMOTAXIS_TRANSDUC_2"/>
    <property type="match status" value="1"/>
</dbReference>
<feature type="coiled-coil region" evidence="4">
    <location>
        <begin position="189"/>
        <end position="216"/>
    </location>
</feature>
<dbReference type="PRINTS" id="PR00260">
    <property type="entry name" value="CHEMTRNSDUCR"/>
</dbReference>
<dbReference type="SUPFAM" id="SSF46458">
    <property type="entry name" value="Globin-like"/>
    <property type="match status" value="1"/>
</dbReference>
<dbReference type="SUPFAM" id="SSF58104">
    <property type="entry name" value="Methyl-accepting chemotaxis protein (MCP) signaling domain"/>
    <property type="match status" value="1"/>
</dbReference>
<dbReference type="InterPro" id="IPR004090">
    <property type="entry name" value="Chemotax_Me-accpt_rcpt"/>
</dbReference>
<keyword evidence="1 3" id="KW-0807">Transducer</keyword>
<reference evidence="6" key="1">
    <citation type="submission" date="2023-10" db="EMBL/GenBank/DDBJ databases">
        <title>Screening of Alkalihalophilus pseudofirmusBZ-TG-HK211 and Its Alleviation of Salt Stress on Rapeseed Growth.</title>
        <authorList>
            <person name="Zhao B."/>
            <person name="Guo T."/>
        </authorList>
    </citation>
    <scope>NUCLEOTIDE SEQUENCE</scope>
    <source>
        <strain evidence="6">BZ-TG-HK211</strain>
    </source>
</reference>
<evidence type="ECO:0000313" key="6">
    <source>
        <dbReference type="EMBL" id="MDV2885835.1"/>
    </source>
</evidence>
<dbReference type="GO" id="GO:0007165">
    <property type="term" value="P:signal transduction"/>
    <property type="evidence" value="ECO:0007669"/>
    <property type="project" value="UniProtKB-KW"/>
</dbReference>
<keyword evidence="4" id="KW-0175">Coiled coil</keyword>
<evidence type="ECO:0000256" key="1">
    <source>
        <dbReference type="ARBA" id="ARBA00023224"/>
    </source>
</evidence>
<proteinExistence type="inferred from homology"/>
<dbReference type="CDD" id="cd01068">
    <property type="entry name" value="globin_sensor"/>
    <property type="match status" value="1"/>
</dbReference>
<dbReference type="InterPro" id="IPR012292">
    <property type="entry name" value="Globin/Proto"/>
</dbReference>
<organism evidence="6 7">
    <name type="scientific">Alkalihalophilus pseudofirmus</name>
    <name type="common">Bacillus pseudofirmus</name>
    <dbReference type="NCBI Taxonomy" id="79885"/>
    <lineage>
        <taxon>Bacteria</taxon>
        <taxon>Bacillati</taxon>
        <taxon>Bacillota</taxon>
        <taxon>Bacilli</taxon>
        <taxon>Bacillales</taxon>
        <taxon>Bacillaceae</taxon>
        <taxon>Alkalihalophilus</taxon>
    </lineage>
</organism>
<dbReference type="GO" id="GO:0004888">
    <property type="term" value="F:transmembrane signaling receptor activity"/>
    <property type="evidence" value="ECO:0007669"/>
    <property type="project" value="InterPro"/>
</dbReference>
<dbReference type="InterPro" id="IPR044398">
    <property type="entry name" value="Globin-sensor_dom"/>
</dbReference>
<evidence type="ECO:0000256" key="3">
    <source>
        <dbReference type="PROSITE-ProRule" id="PRU00284"/>
    </source>
</evidence>
<dbReference type="InterPro" id="IPR039379">
    <property type="entry name" value="Protoglobin_sensor_dom"/>
</dbReference>
<dbReference type="AlphaFoldDB" id="A0AAJ2NNU5"/>
<feature type="domain" description="Methyl-accepting transducer" evidence="5">
    <location>
        <begin position="208"/>
        <end position="442"/>
    </location>
</feature>
<dbReference type="GO" id="GO:0006935">
    <property type="term" value="P:chemotaxis"/>
    <property type="evidence" value="ECO:0007669"/>
    <property type="project" value="InterPro"/>
</dbReference>
<accession>A0AAJ2NNU5</accession>
<dbReference type="PANTHER" id="PTHR32089:SF118">
    <property type="entry name" value="HEME-BASED AEROTACTIC TRANSDUCER HEMAT"/>
    <property type="match status" value="1"/>
</dbReference>
<dbReference type="InterPro" id="IPR009050">
    <property type="entry name" value="Globin-like_sf"/>
</dbReference>
<protein>
    <submittedName>
        <fullName evidence="6">Globin-coupled sensor protein</fullName>
    </submittedName>
</protein>
<evidence type="ECO:0000256" key="4">
    <source>
        <dbReference type="SAM" id="Coils"/>
    </source>
</evidence>